<keyword evidence="7" id="KW-0961">Cell wall biogenesis/degradation</keyword>
<comment type="similarity">
    <text evidence="2 8">Belongs to the glycosyl hydrolase 28 family.</text>
</comment>
<keyword evidence="3" id="KW-0134">Cell wall</keyword>
<comment type="subcellular location">
    <subcellularLocation>
        <location evidence="1">Secreted</location>
        <location evidence="1">Cell wall</location>
    </subcellularLocation>
</comment>
<evidence type="ECO:0000256" key="2">
    <source>
        <dbReference type="ARBA" id="ARBA00008834"/>
    </source>
</evidence>
<protein>
    <submittedName>
        <fullName evidence="9">Polygalacturonase-like</fullName>
    </submittedName>
</protein>
<evidence type="ECO:0000256" key="8">
    <source>
        <dbReference type="RuleBase" id="RU361169"/>
    </source>
</evidence>
<evidence type="ECO:0000256" key="7">
    <source>
        <dbReference type="ARBA" id="ARBA00023316"/>
    </source>
</evidence>
<accession>A0AAD7P9V7</accession>
<evidence type="ECO:0000313" key="9">
    <source>
        <dbReference type="EMBL" id="KAJ7947427.1"/>
    </source>
</evidence>
<dbReference type="EMBL" id="JARAOO010000012">
    <property type="protein sequence ID" value="KAJ7947427.1"/>
    <property type="molecule type" value="Genomic_DNA"/>
</dbReference>
<dbReference type="InterPro" id="IPR012334">
    <property type="entry name" value="Pectin_lyas_fold"/>
</dbReference>
<dbReference type="InterPro" id="IPR000743">
    <property type="entry name" value="Glyco_hydro_28"/>
</dbReference>
<dbReference type="Pfam" id="PF00295">
    <property type="entry name" value="Glyco_hydro_28"/>
    <property type="match status" value="1"/>
</dbReference>
<keyword evidence="10" id="KW-1185">Reference proteome</keyword>
<evidence type="ECO:0000313" key="10">
    <source>
        <dbReference type="Proteomes" id="UP001163823"/>
    </source>
</evidence>
<dbReference type="KEGG" id="qsa:O6P43_028046"/>
<reference evidence="9" key="1">
    <citation type="journal article" date="2023" name="Science">
        <title>Elucidation of the pathway for biosynthesis of saponin adjuvants from the soapbark tree.</title>
        <authorList>
            <person name="Reed J."/>
            <person name="Orme A."/>
            <person name="El-Demerdash A."/>
            <person name="Owen C."/>
            <person name="Martin L.B.B."/>
            <person name="Misra R.C."/>
            <person name="Kikuchi S."/>
            <person name="Rejzek M."/>
            <person name="Martin A.C."/>
            <person name="Harkess A."/>
            <person name="Leebens-Mack J."/>
            <person name="Louveau T."/>
            <person name="Stephenson M.J."/>
            <person name="Osbourn A."/>
        </authorList>
    </citation>
    <scope>NUCLEOTIDE SEQUENCE</scope>
    <source>
        <strain evidence="9">S10</strain>
    </source>
</reference>
<dbReference type="GO" id="GO:0004650">
    <property type="term" value="F:polygalacturonase activity"/>
    <property type="evidence" value="ECO:0007669"/>
    <property type="project" value="InterPro"/>
</dbReference>
<evidence type="ECO:0000256" key="6">
    <source>
        <dbReference type="ARBA" id="ARBA00023295"/>
    </source>
</evidence>
<comment type="caution">
    <text evidence="9">The sequence shown here is derived from an EMBL/GenBank/DDBJ whole genome shotgun (WGS) entry which is preliminary data.</text>
</comment>
<dbReference type="InterPro" id="IPR011050">
    <property type="entry name" value="Pectin_lyase_fold/virulence"/>
</dbReference>
<evidence type="ECO:0000256" key="3">
    <source>
        <dbReference type="ARBA" id="ARBA00022512"/>
    </source>
</evidence>
<evidence type="ECO:0000256" key="4">
    <source>
        <dbReference type="ARBA" id="ARBA00022525"/>
    </source>
</evidence>
<keyword evidence="6 8" id="KW-0326">Glycosidase</keyword>
<name>A0AAD7P9V7_QUISA</name>
<dbReference type="GO" id="GO:0005975">
    <property type="term" value="P:carbohydrate metabolic process"/>
    <property type="evidence" value="ECO:0007669"/>
    <property type="project" value="InterPro"/>
</dbReference>
<dbReference type="PANTHER" id="PTHR31375">
    <property type="match status" value="1"/>
</dbReference>
<evidence type="ECO:0000256" key="5">
    <source>
        <dbReference type="ARBA" id="ARBA00022801"/>
    </source>
</evidence>
<dbReference type="SUPFAM" id="SSF51126">
    <property type="entry name" value="Pectin lyase-like"/>
    <property type="match status" value="1"/>
</dbReference>
<gene>
    <name evidence="9" type="ORF">O6P43_028046</name>
</gene>
<dbReference type="AlphaFoldDB" id="A0AAD7P9V7"/>
<dbReference type="GO" id="GO:0071555">
    <property type="term" value="P:cell wall organization"/>
    <property type="evidence" value="ECO:0007669"/>
    <property type="project" value="UniProtKB-KW"/>
</dbReference>
<keyword evidence="5 8" id="KW-0378">Hydrolase</keyword>
<organism evidence="9 10">
    <name type="scientific">Quillaja saponaria</name>
    <name type="common">Soap bark tree</name>
    <dbReference type="NCBI Taxonomy" id="32244"/>
    <lineage>
        <taxon>Eukaryota</taxon>
        <taxon>Viridiplantae</taxon>
        <taxon>Streptophyta</taxon>
        <taxon>Embryophyta</taxon>
        <taxon>Tracheophyta</taxon>
        <taxon>Spermatophyta</taxon>
        <taxon>Magnoliopsida</taxon>
        <taxon>eudicotyledons</taxon>
        <taxon>Gunneridae</taxon>
        <taxon>Pentapetalae</taxon>
        <taxon>rosids</taxon>
        <taxon>fabids</taxon>
        <taxon>Fabales</taxon>
        <taxon>Quillajaceae</taxon>
        <taxon>Quillaja</taxon>
    </lineage>
</organism>
<sequence length="138" mass="15344">MITLLLPWNYIAEASNRDYINVVNIGARPDGESDSTPAFQRAWSWACNAIRPSTIYVPRGSFLLKQVVFRGPCKNKITFQMDGSTLVAPSSYLSLGNSGYWILFIRLNRLAVYGGTLDARGAGYWSCRRAGKSCILIN</sequence>
<proteinExistence type="inferred from homology"/>
<evidence type="ECO:0000256" key="1">
    <source>
        <dbReference type="ARBA" id="ARBA00004191"/>
    </source>
</evidence>
<dbReference type="Gene3D" id="2.160.20.10">
    <property type="entry name" value="Single-stranded right-handed beta-helix, Pectin lyase-like"/>
    <property type="match status" value="1"/>
</dbReference>
<dbReference type="Proteomes" id="UP001163823">
    <property type="component" value="Chromosome 12"/>
</dbReference>
<keyword evidence="4" id="KW-0964">Secreted</keyword>